<dbReference type="InterPro" id="IPR051604">
    <property type="entry name" value="Ergot_Alk_Oxidoreductase"/>
</dbReference>
<organism evidence="2 3">
    <name type="scientific">Nonomuraea aridisoli</name>
    <dbReference type="NCBI Taxonomy" id="2070368"/>
    <lineage>
        <taxon>Bacteria</taxon>
        <taxon>Bacillati</taxon>
        <taxon>Actinomycetota</taxon>
        <taxon>Actinomycetes</taxon>
        <taxon>Streptosporangiales</taxon>
        <taxon>Streptosporangiaceae</taxon>
        <taxon>Nonomuraea</taxon>
    </lineage>
</organism>
<dbReference type="EMBL" id="POUD01000048">
    <property type="protein sequence ID" value="PZG18733.1"/>
    <property type="molecule type" value="Genomic_DNA"/>
</dbReference>
<dbReference type="PANTHER" id="PTHR43162:SF1">
    <property type="entry name" value="PRESTALK A DIFFERENTIATION PROTEIN A"/>
    <property type="match status" value="1"/>
</dbReference>
<dbReference type="Pfam" id="PF13460">
    <property type="entry name" value="NAD_binding_10"/>
    <property type="match status" value="1"/>
</dbReference>
<dbReference type="InterPro" id="IPR016040">
    <property type="entry name" value="NAD(P)-bd_dom"/>
</dbReference>
<gene>
    <name evidence="2" type="ORF">C1J01_14200</name>
</gene>
<dbReference type="AlphaFoldDB" id="A0A2W2E857"/>
<protein>
    <submittedName>
        <fullName evidence="2">NAD-dependent epimerase</fullName>
    </submittedName>
</protein>
<dbReference type="Gene3D" id="3.90.25.10">
    <property type="entry name" value="UDP-galactose 4-epimerase, domain 1"/>
    <property type="match status" value="1"/>
</dbReference>
<feature type="domain" description="NAD(P)-binding" evidence="1">
    <location>
        <begin position="7"/>
        <end position="175"/>
    </location>
</feature>
<evidence type="ECO:0000313" key="2">
    <source>
        <dbReference type="EMBL" id="PZG18733.1"/>
    </source>
</evidence>
<evidence type="ECO:0000313" key="3">
    <source>
        <dbReference type="Proteomes" id="UP000249304"/>
    </source>
</evidence>
<dbReference type="OrthoDB" id="4457504at2"/>
<reference evidence="2 3" key="1">
    <citation type="submission" date="2018-01" db="EMBL/GenBank/DDBJ databases">
        <title>Draft genome sequence of Nonomuraea sp. KC333.</title>
        <authorList>
            <person name="Sahin N."/>
            <person name="Saygin H."/>
            <person name="Ay H."/>
        </authorList>
    </citation>
    <scope>NUCLEOTIDE SEQUENCE [LARGE SCALE GENOMIC DNA]</scope>
    <source>
        <strain evidence="2 3">KC333</strain>
    </source>
</reference>
<dbReference type="SUPFAM" id="SSF51735">
    <property type="entry name" value="NAD(P)-binding Rossmann-fold domains"/>
    <property type="match status" value="1"/>
</dbReference>
<evidence type="ECO:0000259" key="1">
    <source>
        <dbReference type="Pfam" id="PF13460"/>
    </source>
</evidence>
<sequence>MAILVMGATGAIGRVLVERLLESGQEVKALTRDATKDTGLPAGTQICEGDFRRPDSLAGAIQGVDRVYLLADPGAVHGLVPYLRKAGVRRIVTVASAMLDERDDNGVVHNVIEDAVKGSGAEWTILRPRAFASNALNWWRPTIRLHRGVHWVYPEARLSPIHEADVAAVAAVTLAEEGHAGRTYTLTGPESLTQAEQVRQIGEAIGATIFYDEISREKAKEVLTSQYIPEQIVTKLLDMLESMVGTAAPVTTTVEELTGKPARTFAQWAVDHADDFR</sequence>
<dbReference type="RefSeq" id="WP_111179431.1">
    <property type="nucleotide sequence ID" value="NZ_POUD01000048.1"/>
</dbReference>
<dbReference type="Proteomes" id="UP000249304">
    <property type="component" value="Unassembled WGS sequence"/>
</dbReference>
<dbReference type="Gene3D" id="3.40.50.720">
    <property type="entry name" value="NAD(P)-binding Rossmann-like Domain"/>
    <property type="match status" value="1"/>
</dbReference>
<comment type="caution">
    <text evidence="2">The sequence shown here is derived from an EMBL/GenBank/DDBJ whole genome shotgun (WGS) entry which is preliminary data.</text>
</comment>
<keyword evidence="3" id="KW-1185">Reference proteome</keyword>
<name>A0A2W2E857_9ACTN</name>
<accession>A0A2W2E857</accession>
<dbReference type="PANTHER" id="PTHR43162">
    <property type="match status" value="1"/>
</dbReference>
<dbReference type="InterPro" id="IPR036291">
    <property type="entry name" value="NAD(P)-bd_dom_sf"/>
</dbReference>
<proteinExistence type="predicted"/>